<dbReference type="RefSeq" id="WP_183414775.1">
    <property type="nucleotide sequence ID" value="NZ_JACHXA010000001.1"/>
</dbReference>
<evidence type="ECO:0000313" key="3">
    <source>
        <dbReference type="Proteomes" id="UP000581135"/>
    </source>
</evidence>
<proteinExistence type="predicted"/>
<name>A0A839SSI4_9PROT</name>
<organism evidence="2 3">
    <name type="scientific">Limibacillus halophilus</name>
    <dbReference type="NCBI Taxonomy" id="1579333"/>
    <lineage>
        <taxon>Bacteria</taxon>
        <taxon>Pseudomonadati</taxon>
        <taxon>Pseudomonadota</taxon>
        <taxon>Alphaproteobacteria</taxon>
        <taxon>Rhodospirillales</taxon>
        <taxon>Rhodovibrionaceae</taxon>
        <taxon>Limibacillus</taxon>
    </lineage>
</organism>
<dbReference type="AlphaFoldDB" id="A0A839SSI4"/>
<evidence type="ECO:0000313" key="2">
    <source>
        <dbReference type="EMBL" id="MBB3063965.1"/>
    </source>
</evidence>
<protein>
    <recommendedName>
        <fullName evidence="4">Lipid A 3-O-deacylase (PagL)</fullName>
    </recommendedName>
</protein>
<accession>A0A839SSI4</accession>
<evidence type="ECO:0000256" key="1">
    <source>
        <dbReference type="SAM" id="SignalP"/>
    </source>
</evidence>
<feature type="chain" id="PRO_5032987268" description="Lipid A 3-O-deacylase (PagL)" evidence="1">
    <location>
        <begin position="29"/>
        <end position="176"/>
    </location>
</feature>
<feature type="signal peptide" evidence="1">
    <location>
        <begin position="1"/>
        <end position="28"/>
    </location>
</feature>
<keyword evidence="3" id="KW-1185">Reference proteome</keyword>
<keyword evidence="1" id="KW-0732">Signal</keyword>
<gene>
    <name evidence="2" type="ORF">FHR98_000230</name>
</gene>
<sequence length="176" mass="18558">MGHFKNLTIATALAGLLGVTGLAGPATAQESDPSLLALGVGWYDFNLGDDEAADFRIEYRHGQGFFDILKPFAGLEVTSDGSVWAGAGLALDFKLGNHVALTLSSGPGYYSEGDGKDLGSELEFRSQAELSYIFDDKARLGVAVSHLSNAGIGDRNPGTEVLSLYYMVPLHSLTGN</sequence>
<evidence type="ECO:0008006" key="4">
    <source>
        <dbReference type="Google" id="ProtNLM"/>
    </source>
</evidence>
<dbReference type="Pfam" id="PF09411">
    <property type="entry name" value="PagL"/>
    <property type="match status" value="1"/>
</dbReference>
<reference evidence="2 3" key="1">
    <citation type="submission" date="2020-08" db="EMBL/GenBank/DDBJ databases">
        <title>Genomic Encyclopedia of Type Strains, Phase III (KMG-III): the genomes of soil and plant-associated and newly described type strains.</title>
        <authorList>
            <person name="Whitman W."/>
        </authorList>
    </citation>
    <scope>NUCLEOTIDE SEQUENCE [LARGE SCALE GENOMIC DNA]</scope>
    <source>
        <strain evidence="2 3">CECT 8803</strain>
    </source>
</reference>
<dbReference type="InterPro" id="IPR018550">
    <property type="entry name" value="Lipid-A_deacylase-rel"/>
</dbReference>
<dbReference type="Proteomes" id="UP000581135">
    <property type="component" value="Unassembled WGS sequence"/>
</dbReference>
<dbReference type="EMBL" id="JACHXA010000001">
    <property type="protein sequence ID" value="MBB3063965.1"/>
    <property type="molecule type" value="Genomic_DNA"/>
</dbReference>
<dbReference type="Gene3D" id="2.40.160.20">
    <property type="match status" value="1"/>
</dbReference>
<comment type="caution">
    <text evidence="2">The sequence shown here is derived from an EMBL/GenBank/DDBJ whole genome shotgun (WGS) entry which is preliminary data.</text>
</comment>